<dbReference type="EMBL" id="MU826483">
    <property type="protein sequence ID" value="KAJ7375779.1"/>
    <property type="molecule type" value="Genomic_DNA"/>
</dbReference>
<comment type="caution">
    <text evidence="1">The sequence shown here is derived from an EMBL/GenBank/DDBJ whole genome shotgun (WGS) entry which is preliminary data.</text>
</comment>
<protein>
    <submittedName>
        <fullName evidence="1">Uncharacterized protein</fullName>
    </submittedName>
</protein>
<organism evidence="1 2">
    <name type="scientific">Desmophyllum pertusum</name>
    <dbReference type="NCBI Taxonomy" id="174260"/>
    <lineage>
        <taxon>Eukaryota</taxon>
        <taxon>Metazoa</taxon>
        <taxon>Cnidaria</taxon>
        <taxon>Anthozoa</taxon>
        <taxon>Hexacorallia</taxon>
        <taxon>Scleractinia</taxon>
        <taxon>Caryophylliina</taxon>
        <taxon>Caryophylliidae</taxon>
        <taxon>Desmophyllum</taxon>
    </lineage>
</organism>
<evidence type="ECO:0000313" key="2">
    <source>
        <dbReference type="Proteomes" id="UP001163046"/>
    </source>
</evidence>
<name>A0A9X0CWB0_9CNID</name>
<proteinExistence type="predicted"/>
<reference evidence="1" key="1">
    <citation type="submission" date="2023-01" db="EMBL/GenBank/DDBJ databases">
        <title>Genome assembly of the deep-sea coral Lophelia pertusa.</title>
        <authorList>
            <person name="Herrera S."/>
            <person name="Cordes E."/>
        </authorList>
    </citation>
    <scope>NUCLEOTIDE SEQUENCE</scope>
    <source>
        <strain evidence="1">USNM1676648</strain>
        <tissue evidence="1">Polyp</tissue>
    </source>
</reference>
<evidence type="ECO:0000313" key="1">
    <source>
        <dbReference type="EMBL" id="KAJ7375779.1"/>
    </source>
</evidence>
<gene>
    <name evidence="1" type="ORF">OS493_038928</name>
</gene>
<dbReference type="AlphaFoldDB" id="A0A9X0CWB0"/>
<sequence length="100" mass="11388">MYIKEYAKDNVEIMMISPVKSEEKKGEGKVVNDELKENLITKETVDVEDQDKDQYRSSKVKPIPIMMETNVPPELKPHNSRHAHLKDLKGATFAGTIFGD</sequence>
<keyword evidence="2" id="KW-1185">Reference proteome</keyword>
<dbReference type="Proteomes" id="UP001163046">
    <property type="component" value="Unassembled WGS sequence"/>
</dbReference>
<accession>A0A9X0CWB0</accession>